<sequence length="266" mass="27382">MTTAKGAARAATDSPVFRTIARIGYVVLGIVHIVIGAIAVSVATGGAGEADQGGAMEKIRDTPAGVLLLWAIVLGLTALAVWQVAEAFLERNSDAKKKWGYRVKYIGTAVAYLAIAFTALVYALGGSSDSSQSSQSLSAQLMDSPGGLFVLILIGLIVLAIGIAFIVRGFTRAFEKRLDLPAGAARKGIVTFGVVGYVAKGVAVAVTGALFVVAAFTHDPEAAGGLDGALHTLAGLPLGSVILWVVAAGLIIYGVFCFARARYARM</sequence>
<dbReference type="AlphaFoldDB" id="A0A0M2HKF6"/>
<feature type="transmembrane region" description="Helical" evidence="1">
    <location>
        <begin position="23"/>
        <end position="44"/>
    </location>
</feature>
<feature type="transmembrane region" description="Helical" evidence="1">
    <location>
        <begin position="64"/>
        <end position="85"/>
    </location>
</feature>
<feature type="transmembrane region" description="Helical" evidence="1">
    <location>
        <begin position="105"/>
        <end position="125"/>
    </location>
</feature>
<dbReference type="RefSeq" id="WP_045296775.1">
    <property type="nucleotide sequence ID" value="NZ_JYJA01000023.1"/>
</dbReference>
<name>A0A0M2HKF6_MICTR</name>
<evidence type="ECO:0000313" key="3">
    <source>
        <dbReference type="EMBL" id="KJL44861.1"/>
    </source>
</evidence>
<evidence type="ECO:0000259" key="2">
    <source>
        <dbReference type="Pfam" id="PF06724"/>
    </source>
</evidence>
<gene>
    <name evidence="3" type="ORF">RS82_00584</name>
</gene>
<dbReference type="PATRIC" id="fig|69370.6.peg.607"/>
<proteinExistence type="predicted"/>
<reference evidence="3 4" key="1">
    <citation type="submission" date="2015-02" db="EMBL/GenBank/DDBJ databases">
        <title>Draft genome sequences of ten Microbacterium spp. with emphasis on heavy metal contaminated environments.</title>
        <authorList>
            <person name="Corretto E."/>
        </authorList>
    </citation>
    <scope>NUCLEOTIDE SEQUENCE [LARGE SCALE GENOMIC DNA]</scope>
    <source>
        <strain evidence="3 4">DSM 8608</strain>
    </source>
</reference>
<keyword evidence="1" id="KW-0472">Membrane</keyword>
<keyword evidence="4" id="KW-1185">Reference proteome</keyword>
<feature type="domain" description="DUF1206" evidence="2">
    <location>
        <begin position="195"/>
        <end position="263"/>
    </location>
</feature>
<feature type="transmembrane region" description="Helical" evidence="1">
    <location>
        <begin position="188"/>
        <end position="216"/>
    </location>
</feature>
<feature type="transmembrane region" description="Helical" evidence="1">
    <location>
        <begin position="236"/>
        <end position="259"/>
    </location>
</feature>
<dbReference type="InterPro" id="IPR009597">
    <property type="entry name" value="DUF1206"/>
</dbReference>
<evidence type="ECO:0000313" key="4">
    <source>
        <dbReference type="Proteomes" id="UP000034098"/>
    </source>
</evidence>
<dbReference type="Pfam" id="PF06724">
    <property type="entry name" value="DUF1206"/>
    <property type="match status" value="3"/>
</dbReference>
<protein>
    <recommendedName>
        <fullName evidence="2">DUF1206 domain-containing protein</fullName>
    </recommendedName>
</protein>
<feature type="domain" description="DUF1206" evidence="2">
    <location>
        <begin position="23"/>
        <end position="88"/>
    </location>
</feature>
<dbReference type="OrthoDB" id="4552598at2"/>
<accession>A0A0M2HKF6</accession>
<keyword evidence="1" id="KW-1133">Transmembrane helix</keyword>
<comment type="caution">
    <text evidence="3">The sequence shown here is derived from an EMBL/GenBank/DDBJ whole genome shotgun (WGS) entry which is preliminary data.</text>
</comment>
<organism evidence="3 4">
    <name type="scientific">Microbacterium trichothecenolyticum</name>
    <name type="common">Aureobacterium trichothecenolyticum</name>
    <dbReference type="NCBI Taxonomy" id="69370"/>
    <lineage>
        <taxon>Bacteria</taxon>
        <taxon>Bacillati</taxon>
        <taxon>Actinomycetota</taxon>
        <taxon>Actinomycetes</taxon>
        <taxon>Micrococcales</taxon>
        <taxon>Microbacteriaceae</taxon>
        <taxon>Microbacterium</taxon>
    </lineage>
</organism>
<feature type="transmembrane region" description="Helical" evidence="1">
    <location>
        <begin position="145"/>
        <end position="167"/>
    </location>
</feature>
<dbReference type="Proteomes" id="UP000034098">
    <property type="component" value="Unassembled WGS sequence"/>
</dbReference>
<evidence type="ECO:0000256" key="1">
    <source>
        <dbReference type="SAM" id="Phobius"/>
    </source>
</evidence>
<feature type="domain" description="DUF1206" evidence="2">
    <location>
        <begin position="103"/>
        <end position="172"/>
    </location>
</feature>
<keyword evidence="1" id="KW-0812">Transmembrane</keyword>
<dbReference type="EMBL" id="JYJA01000023">
    <property type="protein sequence ID" value="KJL44861.1"/>
    <property type="molecule type" value="Genomic_DNA"/>
</dbReference>